<feature type="domain" description="AB hydrolase-1" evidence="1">
    <location>
        <begin position="22"/>
        <end position="246"/>
    </location>
</feature>
<evidence type="ECO:0000313" key="2">
    <source>
        <dbReference type="EMBL" id="MFC4595795.1"/>
    </source>
</evidence>
<dbReference type="PANTHER" id="PTHR43798">
    <property type="entry name" value="MONOACYLGLYCEROL LIPASE"/>
    <property type="match status" value="1"/>
</dbReference>
<gene>
    <name evidence="2" type="ORF">ACFO3E_16665</name>
</gene>
<dbReference type="PANTHER" id="PTHR43798:SF5">
    <property type="entry name" value="MONOACYLGLYCEROL LIPASE ABHD6"/>
    <property type="match status" value="1"/>
</dbReference>
<dbReference type="InterPro" id="IPR050266">
    <property type="entry name" value="AB_hydrolase_sf"/>
</dbReference>
<keyword evidence="3" id="KW-1185">Reference proteome</keyword>
<dbReference type="RefSeq" id="WP_380806433.1">
    <property type="nucleotide sequence ID" value="NZ_JBHSFZ010000058.1"/>
</dbReference>
<accession>A0ABV9F460</accession>
<dbReference type="Pfam" id="PF00561">
    <property type="entry name" value="Abhydrolase_1"/>
    <property type="match status" value="1"/>
</dbReference>
<evidence type="ECO:0000259" key="1">
    <source>
        <dbReference type="Pfam" id="PF00561"/>
    </source>
</evidence>
<dbReference type="Proteomes" id="UP001595957">
    <property type="component" value="Unassembled WGS sequence"/>
</dbReference>
<comment type="caution">
    <text evidence="2">The sequence shown here is derived from an EMBL/GenBank/DDBJ whole genome shotgun (WGS) entry which is preliminary data.</text>
</comment>
<dbReference type="PRINTS" id="PR00111">
    <property type="entry name" value="ABHYDROLASE"/>
</dbReference>
<keyword evidence="2" id="KW-0378">Hydrolase</keyword>
<dbReference type="Gene3D" id="3.40.50.1820">
    <property type="entry name" value="alpha/beta hydrolase"/>
    <property type="match status" value="1"/>
</dbReference>
<evidence type="ECO:0000313" key="3">
    <source>
        <dbReference type="Proteomes" id="UP001595957"/>
    </source>
</evidence>
<dbReference type="SUPFAM" id="SSF53474">
    <property type="entry name" value="alpha/beta-Hydrolases"/>
    <property type="match status" value="1"/>
</dbReference>
<protein>
    <submittedName>
        <fullName evidence="2">Alpha/beta fold hydrolase</fullName>
    </submittedName>
</protein>
<name>A0ABV9F460_9SPHN</name>
<organism evidence="2 3">
    <name type="scientific">Sphingobium tyrosinilyticum</name>
    <dbReference type="NCBI Taxonomy" id="2715436"/>
    <lineage>
        <taxon>Bacteria</taxon>
        <taxon>Pseudomonadati</taxon>
        <taxon>Pseudomonadota</taxon>
        <taxon>Alphaproteobacteria</taxon>
        <taxon>Sphingomonadales</taxon>
        <taxon>Sphingomonadaceae</taxon>
        <taxon>Sphingobium</taxon>
    </lineage>
</organism>
<dbReference type="GO" id="GO:0016787">
    <property type="term" value="F:hydrolase activity"/>
    <property type="evidence" value="ECO:0007669"/>
    <property type="project" value="UniProtKB-KW"/>
</dbReference>
<dbReference type="EMBL" id="JBHSFZ010000058">
    <property type="protein sequence ID" value="MFC4595795.1"/>
    <property type="molecule type" value="Genomic_DNA"/>
</dbReference>
<sequence>MPFATHKGTRLYWRLQGLQGAPVIVLLHGIGADQTLFDAIVPFLIDEYRLLRVDFRGHGASDATAGDYSLDLLVGDVLAVMDAAGVDKATLCGVSLGGMVGMEAGLKAPDRFTGLILACTSPSLTDFWRGRVAAVREAGGMSGIAAAATGAVLSKDYAAAHPGFVDGARYALSHMSLDGYAGCGAAIRDMDVLDRLPGLDLPVLVLAGEQDLATPFTGHGDRIVAAIPGAQSLIMQTGHWACVEAPDQFAQAVREFAG</sequence>
<dbReference type="InterPro" id="IPR029058">
    <property type="entry name" value="AB_hydrolase_fold"/>
</dbReference>
<dbReference type="InterPro" id="IPR000073">
    <property type="entry name" value="AB_hydrolase_1"/>
</dbReference>
<reference evidence="3" key="1">
    <citation type="journal article" date="2019" name="Int. J. Syst. Evol. Microbiol.">
        <title>The Global Catalogue of Microorganisms (GCM) 10K type strain sequencing project: providing services to taxonomists for standard genome sequencing and annotation.</title>
        <authorList>
            <consortium name="The Broad Institute Genomics Platform"/>
            <consortium name="The Broad Institute Genome Sequencing Center for Infectious Disease"/>
            <person name="Wu L."/>
            <person name="Ma J."/>
        </authorList>
    </citation>
    <scope>NUCLEOTIDE SEQUENCE [LARGE SCALE GENOMIC DNA]</scope>
    <source>
        <strain evidence="3">NBRC 103632</strain>
    </source>
</reference>
<proteinExistence type="predicted"/>